<comment type="catalytic activity">
    <reaction evidence="1">
        <text>S-ubiquitinyl-[E2 ubiquitin-conjugating enzyme]-L-cysteine + [acceptor protein]-L-lysine = [E2 ubiquitin-conjugating enzyme]-L-cysteine + N(6)-ubiquitinyl-[acceptor protein]-L-lysine.</text>
        <dbReference type="EC" id="2.3.2.27"/>
    </reaction>
</comment>
<keyword evidence="6 10" id="KW-0812">Transmembrane</keyword>
<protein>
    <recommendedName>
        <fullName evidence="4">RING-type E3 ubiquitin transferase</fullName>
        <ecNumber evidence="4">2.3.2.27</ecNumber>
    </recommendedName>
</protein>
<feature type="transmembrane region" description="Helical" evidence="10">
    <location>
        <begin position="322"/>
        <end position="345"/>
    </location>
</feature>
<evidence type="ECO:0000259" key="11">
    <source>
        <dbReference type="Pfam" id="PF23113"/>
    </source>
</evidence>
<gene>
    <name evidence="12" type="primary">SSM4</name>
    <name evidence="12" type="ORF">AWJ20_2023</name>
</gene>
<dbReference type="GO" id="GO:0005789">
    <property type="term" value="C:endoplasmic reticulum membrane"/>
    <property type="evidence" value="ECO:0007669"/>
    <property type="project" value="TreeGrafter"/>
</dbReference>
<evidence type="ECO:0000256" key="9">
    <source>
        <dbReference type="ARBA" id="ARBA00023136"/>
    </source>
</evidence>
<evidence type="ECO:0000313" key="13">
    <source>
        <dbReference type="Proteomes" id="UP000189580"/>
    </source>
</evidence>
<feature type="transmembrane region" description="Helical" evidence="10">
    <location>
        <begin position="474"/>
        <end position="492"/>
    </location>
</feature>
<evidence type="ECO:0000256" key="2">
    <source>
        <dbReference type="ARBA" id="ARBA00004141"/>
    </source>
</evidence>
<keyword evidence="9 10" id="KW-0472">Membrane</keyword>
<evidence type="ECO:0000256" key="5">
    <source>
        <dbReference type="ARBA" id="ARBA00022679"/>
    </source>
</evidence>
<evidence type="ECO:0000313" key="12">
    <source>
        <dbReference type="EMBL" id="ANB14435.1"/>
    </source>
</evidence>
<keyword evidence="13" id="KW-1185">Reference proteome</keyword>
<proteinExistence type="predicted"/>
<keyword evidence="8 10" id="KW-1133">Transmembrane helix</keyword>
<dbReference type="EC" id="2.3.2.27" evidence="4"/>
<keyword evidence="7" id="KW-0833">Ubl conjugation pathway</keyword>
<feature type="transmembrane region" description="Helical" evidence="10">
    <location>
        <begin position="676"/>
        <end position="693"/>
    </location>
</feature>
<dbReference type="AlphaFoldDB" id="A0A167ETJ3"/>
<comment type="pathway">
    <text evidence="3">Protein modification; protein ubiquitination.</text>
</comment>
<feature type="transmembrane region" description="Helical" evidence="10">
    <location>
        <begin position="764"/>
        <end position="784"/>
    </location>
</feature>
<dbReference type="KEGG" id="slb:AWJ20_2023"/>
<dbReference type="GeneID" id="30033890"/>
<feature type="domain" description="E3 ubiquitin-protein ligase MARCHF6-like C-terminal" evidence="11">
    <location>
        <begin position="722"/>
        <end position="890"/>
    </location>
</feature>
<reference evidence="12 13" key="1">
    <citation type="submission" date="2016-02" db="EMBL/GenBank/DDBJ databases">
        <title>Complete genome sequence and transcriptome regulation of the pentose utilising yeast Sugiyamaella lignohabitans.</title>
        <authorList>
            <person name="Bellasio M."/>
            <person name="Peymann A."/>
            <person name="Valli M."/>
            <person name="Sipitzky M."/>
            <person name="Graf A."/>
            <person name="Sauer M."/>
            <person name="Marx H."/>
            <person name="Mattanovich D."/>
        </authorList>
    </citation>
    <scope>NUCLEOTIDE SEQUENCE [LARGE SCALE GENOMIC DNA]</scope>
    <source>
        <strain evidence="12 13">CBS 10342</strain>
    </source>
</reference>
<dbReference type="EMBL" id="CP014503">
    <property type="protein sequence ID" value="ANB14435.1"/>
    <property type="molecule type" value="Genomic_DNA"/>
</dbReference>
<dbReference type="PANTHER" id="PTHR13145:SF0">
    <property type="entry name" value="E3 UBIQUITIN-PROTEIN LIGASE MARCHF6"/>
    <property type="match status" value="1"/>
</dbReference>
<dbReference type="Pfam" id="PF23113">
    <property type="entry name" value="MARCHF6_C"/>
    <property type="match status" value="1"/>
</dbReference>
<accession>A0A167ETJ3</accession>
<feature type="transmembrane region" description="Helical" evidence="10">
    <location>
        <begin position="374"/>
        <end position="394"/>
    </location>
</feature>
<evidence type="ECO:0000256" key="7">
    <source>
        <dbReference type="ARBA" id="ARBA00022786"/>
    </source>
</evidence>
<evidence type="ECO:0000256" key="8">
    <source>
        <dbReference type="ARBA" id="ARBA00022989"/>
    </source>
</evidence>
<evidence type="ECO:0000256" key="10">
    <source>
        <dbReference type="SAM" id="Phobius"/>
    </source>
</evidence>
<feature type="transmembrane region" description="Helical" evidence="10">
    <location>
        <begin position="632"/>
        <end position="656"/>
    </location>
</feature>
<feature type="transmembrane region" description="Helical" evidence="10">
    <location>
        <begin position="432"/>
        <end position="454"/>
    </location>
</feature>
<feature type="transmembrane region" description="Helical" evidence="10">
    <location>
        <begin position="730"/>
        <end position="752"/>
    </location>
</feature>
<evidence type="ECO:0000256" key="3">
    <source>
        <dbReference type="ARBA" id="ARBA00004906"/>
    </source>
</evidence>
<feature type="transmembrane region" description="Helical" evidence="10">
    <location>
        <begin position="281"/>
        <end position="301"/>
    </location>
</feature>
<sequence length="907" mass="101282">MIVREWILLNDAFVRDLQMAGNAPVGNIANAIHNNNAQMVPQLRIPNPRIEAVRAVDENPLDIELDRLRADFGAFDAPQAERANGENVALEGRDQNVENANAIANDNANGRDGRIHRPQDFALPVNVREDDFFFGGVDDEPEDLGEVGEVEGIRDIIGLKGPIVNAFATCAAATVLSAIALACLYLLPYATGRLVVILLGESVSPILKFYKQTLESQVTWVNNIFFVFASFIDTRILASNPDFSLVKFHEAVKDLTFNLINGIPSSVNSSIMIRASITSRLLLTFLGYSISGTFLAAFISNSNLTASRTGRDMLRVLKEMGAICKVITVIGIELVLFPIFCGLLLDFSLLPLFETASIADQVNFAVKYPVISTILHWALGTCYMFIFAMFVSLCRKIMRPGVLYFVRDPNDPNFHPIKDVLDRGLMSQLAKIGLSALIYGALIVLCLGGVIYTLRYLNVEFLPVSFVSTTREHIVIMIPFCAAYFLTLPIFIRTVRNLSVMRKIWAYAFESSCSYLRLSSFILNKPVPQEQGTVHYGSIAAWFMSSKPDYSRPVTIDDIAKNGKWDGAYFVKDGGFVRAPDTDSISSKKKLNLFIPVTKDDVRLDGVEEGSESNELEKYSVVYRPPHFRIRIALLLCCIWGYGALVVMSMILIPIYTGHVMSQFLLHPIFKDMCDVFQFILGSIPLFILFYTADNWDRVKEKFLNEYNQLRQSPLASSEAASGIVHLFKLLFSILVCLVVPTAIGGILDLYISSPLYHVLSSEIVYSKSMLTKFISGVLSILLAKNVVMQHAPNSSLARSFRALSENGWIGYQNPMAATKLLLPLMSILGLAAICPPFLCWALLKIWYHDVSPETQARMYVFCYPVLVVWIALDLAIYSVRTAIKLWVTKARDDIYLVSRQLENLEH</sequence>
<feature type="transmembrane region" description="Helical" evidence="10">
    <location>
        <begin position="163"/>
        <end position="187"/>
    </location>
</feature>
<evidence type="ECO:0000256" key="4">
    <source>
        <dbReference type="ARBA" id="ARBA00012483"/>
    </source>
</evidence>
<dbReference type="OrthoDB" id="1108038at2759"/>
<dbReference type="Proteomes" id="UP000189580">
    <property type="component" value="Chromosome b"/>
</dbReference>
<keyword evidence="5" id="KW-0808">Transferase</keyword>
<evidence type="ECO:0000256" key="6">
    <source>
        <dbReference type="ARBA" id="ARBA00022692"/>
    </source>
</evidence>
<feature type="transmembrane region" description="Helical" evidence="10">
    <location>
        <begin position="217"/>
        <end position="238"/>
    </location>
</feature>
<dbReference type="InterPro" id="IPR056521">
    <property type="entry name" value="MARCHF6-like_C"/>
</dbReference>
<dbReference type="GO" id="GO:0061630">
    <property type="term" value="F:ubiquitin protein ligase activity"/>
    <property type="evidence" value="ECO:0007669"/>
    <property type="project" value="UniProtKB-EC"/>
</dbReference>
<dbReference type="GO" id="GO:0036503">
    <property type="term" value="P:ERAD pathway"/>
    <property type="evidence" value="ECO:0007669"/>
    <property type="project" value="TreeGrafter"/>
</dbReference>
<feature type="transmembrane region" description="Helical" evidence="10">
    <location>
        <begin position="821"/>
        <end position="847"/>
    </location>
</feature>
<organism evidence="12 13">
    <name type="scientific">Sugiyamaella lignohabitans</name>
    <dbReference type="NCBI Taxonomy" id="796027"/>
    <lineage>
        <taxon>Eukaryota</taxon>
        <taxon>Fungi</taxon>
        <taxon>Dikarya</taxon>
        <taxon>Ascomycota</taxon>
        <taxon>Saccharomycotina</taxon>
        <taxon>Dipodascomycetes</taxon>
        <taxon>Dipodascales</taxon>
        <taxon>Trichomonascaceae</taxon>
        <taxon>Sugiyamaella</taxon>
    </lineage>
</organism>
<feature type="transmembrane region" description="Helical" evidence="10">
    <location>
        <begin position="859"/>
        <end position="880"/>
    </location>
</feature>
<dbReference type="PANTHER" id="PTHR13145">
    <property type="entry name" value="SSM4 PROTEIN"/>
    <property type="match status" value="1"/>
</dbReference>
<evidence type="ECO:0000256" key="1">
    <source>
        <dbReference type="ARBA" id="ARBA00000900"/>
    </source>
</evidence>
<comment type="subcellular location">
    <subcellularLocation>
        <location evidence="2">Membrane</location>
        <topology evidence="2">Multi-pass membrane protein</topology>
    </subcellularLocation>
</comment>
<name>A0A167ETJ3_9ASCO</name>
<dbReference type="RefSeq" id="XP_018736912.1">
    <property type="nucleotide sequence ID" value="XM_018878950.1"/>
</dbReference>